<keyword evidence="1" id="KW-0560">Oxidoreductase</keyword>
<evidence type="ECO:0000313" key="1">
    <source>
        <dbReference type="EMBL" id="ALG08912.1"/>
    </source>
</evidence>
<dbReference type="Proteomes" id="UP000063699">
    <property type="component" value="Chromosome"/>
</dbReference>
<evidence type="ECO:0000313" key="2">
    <source>
        <dbReference type="Proteomes" id="UP000063699"/>
    </source>
</evidence>
<name>A0A0N9I336_9PSEU</name>
<dbReference type="Gene3D" id="3.50.50.60">
    <property type="entry name" value="FAD/NAD(P)-binding domain"/>
    <property type="match status" value="2"/>
</dbReference>
<protein>
    <submittedName>
        <fullName evidence="1">4-hydroxyacetophenone monooxygenase</fullName>
    </submittedName>
</protein>
<dbReference type="InterPro" id="IPR036188">
    <property type="entry name" value="FAD/NAD-bd_sf"/>
</dbReference>
<proteinExistence type="predicted"/>
<dbReference type="GO" id="GO:0004497">
    <property type="term" value="F:monooxygenase activity"/>
    <property type="evidence" value="ECO:0007669"/>
    <property type="project" value="UniProtKB-KW"/>
</dbReference>
<dbReference type="InterPro" id="IPR051209">
    <property type="entry name" value="FAD-bind_Monooxygenase_sf"/>
</dbReference>
<dbReference type="KEGG" id="kphy:AOZ06_20125"/>
<dbReference type="STRING" id="860235.AOZ06_20125"/>
<dbReference type="AlphaFoldDB" id="A0A0N9I336"/>
<dbReference type="EMBL" id="CP012752">
    <property type="protein sequence ID" value="ALG08912.1"/>
    <property type="molecule type" value="Genomic_DNA"/>
</dbReference>
<dbReference type="RefSeq" id="WP_054290818.1">
    <property type="nucleotide sequence ID" value="NZ_CP012752.1"/>
</dbReference>
<sequence length="486" mass="52834">MNTATGVLIIGAGFSGLGTAIRLSHAGITDFVICERAADVGGTWRDNTYPGAACDIPSLVYSYSFVPNPNWSRAYSGGAEILAHLRHMADQFGLREHIRFGTDITGLTYDDDTATWTASTQDGRTFTARAVVSAVGGLANASYPGIDGIGTFRGHTMLSSAWDHGYDFTGKHVAVVGTGASAVQIVPELVATAANVKVFQRTPGWVLPKANPRHPSWMTGLFRKVPGAQTALRQALFYGHEAMATGLVWDSAVTTLLQQISRLYLRRAVSDPWLRRRLTPDYRMGCKRVLITSDYYPALQAANCKLITWPIYAISANGIRTAEGIEHEVDCIVFATGFDVCNAGTPFPITGCGGRVLADEWLSGAKAYKSVAVAGYPNLFFTLGPNSGPGHNSLLVYSEAQINYIVQAIALIKRDGLRSLEVRKDVQEEFNRDLQRRLARTTWNSGCRSWYLTGDGFNATMYPGFATQYARDLAELDPDDYLATAG</sequence>
<gene>
    <name evidence="1" type="ORF">AOZ06_20125</name>
</gene>
<dbReference type="SUPFAM" id="SSF51905">
    <property type="entry name" value="FAD/NAD(P)-binding domain"/>
    <property type="match status" value="2"/>
</dbReference>
<keyword evidence="1" id="KW-0503">Monooxygenase</keyword>
<dbReference type="OrthoDB" id="5168853at2"/>
<reference evidence="1 2" key="1">
    <citation type="submission" date="2015-07" db="EMBL/GenBank/DDBJ databases">
        <title>Genome sequencing of Kibdelosporangium phytohabitans.</title>
        <authorList>
            <person name="Qin S."/>
            <person name="Xing K."/>
        </authorList>
    </citation>
    <scope>NUCLEOTIDE SEQUENCE [LARGE SCALE GENOMIC DNA]</scope>
    <source>
        <strain evidence="1 2">KLBMP1111</strain>
    </source>
</reference>
<dbReference type="PANTHER" id="PTHR42877">
    <property type="entry name" value="L-ORNITHINE N(5)-MONOOXYGENASE-RELATED"/>
    <property type="match status" value="1"/>
</dbReference>
<accession>A0A0N9I336</accession>
<keyword evidence="2" id="KW-1185">Reference proteome</keyword>
<dbReference type="Pfam" id="PF13738">
    <property type="entry name" value="Pyr_redox_3"/>
    <property type="match status" value="1"/>
</dbReference>
<dbReference type="PANTHER" id="PTHR42877:SF4">
    <property type="entry name" value="FAD_NAD(P)-BINDING DOMAIN-CONTAINING PROTEIN-RELATED"/>
    <property type="match status" value="1"/>
</dbReference>
<dbReference type="PRINTS" id="PR00469">
    <property type="entry name" value="PNDRDTASEII"/>
</dbReference>
<organism evidence="1 2">
    <name type="scientific">Kibdelosporangium phytohabitans</name>
    <dbReference type="NCBI Taxonomy" id="860235"/>
    <lineage>
        <taxon>Bacteria</taxon>
        <taxon>Bacillati</taxon>
        <taxon>Actinomycetota</taxon>
        <taxon>Actinomycetes</taxon>
        <taxon>Pseudonocardiales</taxon>
        <taxon>Pseudonocardiaceae</taxon>
        <taxon>Kibdelosporangium</taxon>
    </lineage>
</organism>